<dbReference type="RefSeq" id="WP_126579418.1">
    <property type="nucleotide sequence ID" value="NZ_BIFR01000001.1"/>
</dbReference>
<feature type="transmembrane region" description="Helical" evidence="2">
    <location>
        <begin position="334"/>
        <end position="350"/>
    </location>
</feature>
<feature type="transmembrane region" description="Helical" evidence="2">
    <location>
        <begin position="356"/>
        <end position="374"/>
    </location>
</feature>
<comment type="caution">
    <text evidence="3">The sequence shown here is derived from an EMBL/GenBank/DDBJ whole genome shotgun (WGS) entry which is preliminary data.</text>
</comment>
<keyword evidence="2" id="KW-0812">Transmembrane</keyword>
<feature type="transmembrane region" description="Helical" evidence="2">
    <location>
        <begin position="195"/>
        <end position="221"/>
    </location>
</feature>
<feature type="transmembrane region" description="Helical" evidence="2">
    <location>
        <begin position="520"/>
        <end position="538"/>
    </location>
</feature>
<feature type="transmembrane region" description="Helical" evidence="2">
    <location>
        <begin position="230"/>
        <end position="248"/>
    </location>
</feature>
<feature type="transmembrane region" description="Helical" evidence="2">
    <location>
        <begin position="572"/>
        <end position="591"/>
    </location>
</feature>
<protein>
    <submittedName>
        <fullName evidence="3">Uncharacterized protein</fullName>
    </submittedName>
</protein>
<evidence type="ECO:0000256" key="1">
    <source>
        <dbReference type="SAM" id="MobiDB-lite"/>
    </source>
</evidence>
<feature type="transmembrane region" description="Helical" evidence="2">
    <location>
        <begin position="597"/>
        <end position="617"/>
    </location>
</feature>
<keyword evidence="2" id="KW-1133">Transmembrane helix</keyword>
<reference evidence="4" key="1">
    <citation type="submission" date="2018-12" db="EMBL/GenBank/DDBJ databases">
        <title>Tengunoibacter tsumagoiensis gen. nov., sp. nov., Dictyobacter kobayashii sp. nov., D. alpinus sp. nov., and D. joshuensis sp. nov. and description of Dictyobacteraceae fam. nov. within the order Ktedonobacterales isolated from Tengu-no-mugimeshi.</title>
        <authorList>
            <person name="Wang C.M."/>
            <person name="Zheng Y."/>
            <person name="Sakai Y."/>
            <person name="Toyoda A."/>
            <person name="Minakuchi Y."/>
            <person name="Abe K."/>
            <person name="Yokota A."/>
            <person name="Yabe S."/>
        </authorList>
    </citation>
    <scope>NUCLEOTIDE SEQUENCE [LARGE SCALE GENOMIC DNA]</scope>
    <source>
        <strain evidence="4">Uno3</strain>
    </source>
</reference>
<proteinExistence type="predicted"/>
<name>A0A401ZXZ2_9CHLR</name>
<dbReference type="Proteomes" id="UP000287352">
    <property type="component" value="Unassembled WGS sequence"/>
</dbReference>
<feature type="transmembrane region" description="Helical" evidence="2">
    <location>
        <begin position="302"/>
        <end position="322"/>
    </location>
</feature>
<keyword evidence="2" id="KW-0472">Membrane</keyword>
<gene>
    <name evidence="3" type="ORF">KTT_15970</name>
</gene>
<feature type="compositionally biased region" description="Polar residues" evidence="1">
    <location>
        <begin position="18"/>
        <end position="28"/>
    </location>
</feature>
<dbReference type="OrthoDB" id="139907at2"/>
<sequence length="756" mass="85861">MENEPPAVPSQEHAATKTEGSGISPSSAKHNKFKRSRMVKELPNSKDEVAALETNHIQALTSEPSTTQNRTIPDKAFPATTTEIANLETRQMPSFIAESPTQHIETVVEQETRVEKAISSPPDVVDLFTHAATTIMQTPRVALEQVTPLVAQKPEEESKQNKRWLEIVLYLLPLVALALWYLALKDVHIRQMNDLGLISVFPPTLIAAMFLVTVSFCFVLYQPKIRPAQLILYFSILIFMLYAVSIVVEEMPRFSIVYRHEGYTEFIMRTGTTDPNLDAYFSWPGFFSLTAFLTKLAGYPDILNFAGWSPVFYNAIYFGPLYMIFRAFTEKKRVVWLAIWIFYLTNWIGQDYFSPQGFNFFLYLAILAISLTWLKSDPEAPVRPLSPRLAKIPFMTPLYQWLRTPDRLIMPSQPRQRIALVACILIIFGFSTFSHQLSPFFIIASVGILVITRRIRFWWLPVAMIVIEAAWILLMTQTFLAGHSDALLGGLTHILSSFTQNVSDRVTGNPQHNFIARIRLIMSGVVWLTAGIAAWLRWRQGHKDATILLLALTPFPLFIIQPYGGEMLLRCYLFALPPMTFLMATLLYNIPWLEKRFLLVIGNGLLCALLMGGFFFTRYGNESMDYMTYDEVNGLIALYDMAPDQSFFLDAWQGVPWQIKGFEKYSLDTVSAEPALIEAVGHGDVNTVARFMQQKKVHGSAAYIIFSRSSKQTYNVLSGYPAGSLDTFEQKVQSSGEFNLVFRNQDVQIYQFVALT</sequence>
<evidence type="ECO:0000313" key="4">
    <source>
        <dbReference type="Proteomes" id="UP000287352"/>
    </source>
</evidence>
<feature type="transmembrane region" description="Helical" evidence="2">
    <location>
        <begin position="418"/>
        <end position="451"/>
    </location>
</feature>
<feature type="transmembrane region" description="Helical" evidence="2">
    <location>
        <begin position="457"/>
        <end position="474"/>
    </location>
</feature>
<feature type="transmembrane region" description="Helical" evidence="2">
    <location>
        <begin position="544"/>
        <end position="560"/>
    </location>
</feature>
<feature type="region of interest" description="Disordered" evidence="1">
    <location>
        <begin position="1"/>
        <end position="45"/>
    </location>
</feature>
<dbReference type="EMBL" id="BIFR01000001">
    <property type="protein sequence ID" value="GCE11738.1"/>
    <property type="molecule type" value="Genomic_DNA"/>
</dbReference>
<accession>A0A401ZXZ2</accession>
<feature type="transmembrane region" description="Helical" evidence="2">
    <location>
        <begin position="164"/>
        <end position="183"/>
    </location>
</feature>
<keyword evidence="4" id="KW-1185">Reference proteome</keyword>
<organism evidence="3 4">
    <name type="scientific">Tengunoibacter tsumagoiensis</name>
    <dbReference type="NCBI Taxonomy" id="2014871"/>
    <lineage>
        <taxon>Bacteria</taxon>
        <taxon>Bacillati</taxon>
        <taxon>Chloroflexota</taxon>
        <taxon>Ktedonobacteria</taxon>
        <taxon>Ktedonobacterales</taxon>
        <taxon>Dictyobacteraceae</taxon>
        <taxon>Tengunoibacter</taxon>
    </lineage>
</organism>
<evidence type="ECO:0000256" key="2">
    <source>
        <dbReference type="SAM" id="Phobius"/>
    </source>
</evidence>
<dbReference type="AlphaFoldDB" id="A0A401ZXZ2"/>
<evidence type="ECO:0000313" key="3">
    <source>
        <dbReference type="EMBL" id="GCE11738.1"/>
    </source>
</evidence>